<dbReference type="PROSITE" id="PS00086">
    <property type="entry name" value="CYTOCHROME_P450"/>
    <property type="match status" value="1"/>
</dbReference>
<keyword evidence="12" id="KW-1185">Reference proteome</keyword>
<evidence type="ECO:0000256" key="1">
    <source>
        <dbReference type="ARBA" id="ARBA00001971"/>
    </source>
</evidence>
<dbReference type="Pfam" id="PF00067">
    <property type="entry name" value="p450"/>
    <property type="match status" value="1"/>
</dbReference>
<protein>
    <recommendedName>
        <fullName evidence="13">Cytochrome P450</fullName>
    </recommendedName>
</protein>
<keyword evidence="4 9" id="KW-0349">Heme</keyword>
<dbReference type="PRINTS" id="PR00463">
    <property type="entry name" value="EP450I"/>
</dbReference>
<comment type="pathway">
    <text evidence="2">Secondary metabolite biosynthesis.</text>
</comment>
<dbReference type="HOGENOM" id="CLU_001570_2_3_1"/>
<dbReference type="SUPFAM" id="SSF48264">
    <property type="entry name" value="Cytochrome P450"/>
    <property type="match status" value="1"/>
</dbReference>
<dbReference type="CDD" id="cd11065">
    <property type="entry name" value="CYP64-like"/>
    <property type="match status" value="1"/>
</dbReference>
<accession>A0A067S8L3</accession>
<comment type="similarity">
    <text evidence="3 10">Belongs to the cytochrome P450 family.</text>
</comment>
<dbReference type="EMBL" id="KL142417">
    <property type="protein sequence ID" value="KDR67210.1"/>
    <property type="molecule type" value="Genomic_DNA"/>
</dbReference>
<comment type="cofactor">
    <cofactor evidence="1 9">
        <name>heme</name>
        <dbReference type="ChEBI" id="CHEBI:30413"/>
    </cofactor>
</comment>
<reference evidence="12" key="1">
    <citation type="journal article" date="2014" name="Proc. Natl. Acad. Sci. U.S.A.">
        <title>Extensive sampling of basidiomycete genomes demonstrates inadequacy of the white-rot/brown-rot paradigm for wood decay fungi.</title>
        <authorList>
            <person name="Riley R."/>
            <person name="Salamov A.A."/>
            <person name="Brown D.W."/>
            <person name="Nagy L.G."/>
            <person name="Floudas D."/>
            <person name="Held B.W."/>
            <person name="Levasseur A."/>
            <person name="Lombard V."/>
            <person name="Morin E."/>
            <person name="Otillar R."/>
            <person name="Lindquist E.A."/>
            <person name="Sun H."/>
            <person name="LaButti K.M."/>
            <person name="Schmutz J."/>
            <person name="Jabbour D."/>
            <person name="Luo H."/>
            <person name="Baker S.E."/>
            <person name="Pisabarro A.G."/>
            <person name="Walton J.D."/>
            <person name="Blanchette R.A."/>
            <person name="Henrissat B."/>
            <person name="Martin F."/>
            <person name="Cullen D."/>
            <person name="Hibbett D.S."/>
            <person name="Grigoriev I.V."/>
        </authorList>
    </citation>
    <scope>NUCLEOTIDE SEQUENCE [LARGE SCALE GENOMIC DNA]</scope>
    <source>
        <strain evidence="12">CBS 339.88</strain>
    </source>
</reference>
<dbReference type="InterPro" id="IPR036396">
    <property type="entry name" value="Cyt_P450_sf"/>
</dbReference>
<dbReference type="GO" id="GO:0004497">
    <property type="term" value="F:monooxygenase activity"/>
    <property type="evidence" value="ECO:0007669"/>
    <property type="project" value="UniProtKB-KW"/>
</dbReference>
<gene>
    <name evidence="11" type="ORF">GALMADRAFT_258606</name>
</gene>
<evidence type="ECO:0000256" key="7">
    <source>
        <dbReference type="ARBA" id="ARBA00023004"/>
    </source>
</evidence>
<dbReference type="PANTHER" id="PTHR46300">
    <property type="entry name" value="P450, PUTATIVE (EUROFUNG)-RELATED-RELATED"/>
    <property type="match status" value="1"/>
</dbReference>
<feature type="binding site" description="axial binding residue" evidence="9">
    <location>
        <position position="381"/>
    </location>
    <ligand>
        <name>heme</name>
        <dbReference type="ChEBI" id="CHEBI:30413"/>
    </ligand>
    <ligandPart>
        <name>Fe</name>
        <dbReference type="ChEBI" id="CHEBI:18248"/>
    </ligandPart>
</feature>
<proteinExistence type="inferred from homology"/>
<keyword evidence="6 10" id="KW-0560">Oxidoreductase</keyword>
<dbReference type="InterPro" id="IPR002401">
    <property type="entry name" value="Cyt_P450_E_grp-I"/>
</dbReference>
<dbReference type="GO" id="GO:0020037">
    <property type="term" value="F:heme binding"/>
    <property type="evidence" value="ECO:0007669"/>
    <property type="project" value="InterPro"/>
</dbReference>
<dbReference type="GO" id="GO:0016705">
    <property type="term" value="F:oxidoreductase activity, acting on paired donors, with incorporation or reduction of molecular oxygen"/>
    <property type="evidence" value="ECO:0007669"/>
    <property type="project" value="InterPro"/>
</dbReference>
<evidence type="ECO:0008006" key="13">
    <source>
        <dbReference type="Google" id="ProtNLM"/>
    </source>
</evidence>
<dbReference type="PANTHER" id="PTHR46300:SF7">
    <property type="entry name" value="P450, PUTATIVE (EUROFUNG)-RELATED"/>
    <property type="match status" value="1"/>
</dbReference>
<dbReference type="InterPro" id="IPR050364">
    <property type="entry name" value="Cytochrome_P450_fung"/>
</dbReference>
<dbReference type="OrthoDB" id="2789670at2759"/>
<evidence type="ECO:0000313" key="11">
    <source>
        <dbReference type="EMBL" id="KDR67210.1"/>
    </source>
</evidence>
<evidence type="ECO:0000256" key="8">
    <source>
        <dbReference type="ARBA" id="ARBA00023033"/>
    </source>
</evidence>
<evidence type="ECO:0000256" key="5">
    <source>
        <dbReference type="ARBA" id="ARBA00022723"/>
    </source>
</evidence>
<dbReference type="AlphaFoldDB" id="A0A067S8L3"/>
<keyword evidence="8 10" id="KW-0503">Monooxygenase</keyword>
<sequence>MRWGDKYKSDILYANVLGNKVLVLNKREDADELLERRAKIYSDRPAIPIIKLMGWSYNTGVVPYGDEWRRHRKVYQQNFRLENIQQYYPLQLRKVHEMLKGLLQTPEDFAKHNKKLSIAIPMQIMYGYEVESIDDPCISAADNSVNIGSPLLLPGANFIDIIPALAHIPAWFPGASSRKTAEIARGFTEEMQRIPMEFVKKRVSEGTAVPSLLSTFLEKKNSYGASDQEEKLLKDVAYTVYGAASDTTIAATATFFHLMTVNPEIQKKAHQELDNVIGSDRLPYFADRSSLPYIEAIYREVMRWRPPVVLGVPHRSTEDDYYKGYFIPKGTTIFGNIWAMTRDPEVYEAPLEFKPERFLDQNGKLNDDSKITAFGFGRRICPGRHIASSTVWLTIASVLASFKIEKAKDQFGNDIPIDESYNEDGLVSHKIPYKCSITPRSAAAIELITEATSGEQERSRSTA</sequence>
<dbReference type="GO" id="GO:0005506">
    <property type="term" value="F:iron ion binding"/>
    <property type="evidence" value="ECO:0007669"/>
    <property type="project" value="InterPro"/>
</dbReference>
<evidence type="ECO:0000256" key="3">
    <source>
        <dbReference type="ARBA" id="ARBA00010617"/>
    </source>
</evidence>
<dbReference type="Gene3D" id="1.10.630.10">
    <property type="entry name" value="Cytochrome P450"/>
    <property type="match status" value="1"/>
</dbReference>
<evidence type="ECO:0000256" key="4">
    <source>
        <dbReference type="ARBA" id="ARBA00022617"/>
    </source>
</evidence>
<evidence type="ECO:0000256" key="6">
    <source>
        <dbReference type="ARBA" id="ARBA00023002"/>
    </source>
</evidence>
<dbReference type="InterPro" id="IPR001128">
    <property type="entry name" value="Cyt_P450"/>
</dbReference>
<evidence type="ECO:0000313" key="12">
    <source>
        <dbReference type="Proteomes" id="UP000027222"/>
    </source>
</evidence>
<keyword evidence="5 9" id="KW-0479">Metal-binding</keyword>
<dbReference type="STRING" id="685588.A0A067S8L3"/>
<name>A0A067S8L3_GALM3</name>
<evidence type="ECO:0000256" key="10">
    <source>
        <dbReference type="RuleBase" id="RU000461"/>
    </source>
</evidence>
<keyword evidence="7 9" id="KW-0408">Iron</keyword>
<dbReference type="InterPro" id="IPR017972">
    <property type="entry name" value="Cyt_P450_CS"/>
</dbReference>
<dbReference type="Proteomes" id="UP000027222">
    <property type="component" value="Unassembled WGS sequence"/>
</dbReference>
<evidence type="ECO:0000256" key="9">
    <source>
        <dbReference type="PIRSR" id="PIRSR602401-1"/>
    </source>
</evidence>
<evidence type="ECO:0000256" key="2">
    <source>
        <dbReference type="ARBA" id="ARBA00005179"/>
    </source>
</evidence>
<organism evidence="11 12">
    <name type="scientific">Galerina marginata (strain CBS 339.88)</name>
    <dbReference type="NCBI Taxonomy" id="685588"/>
    <lineage>
        <taxon>Eukaryota</taxon>
        <taxon>Fungi</taxon>
        <taxon>Dikarya</taxon>
        <taxon>Basidiomycota</taxon>
        <taxon>Agaricomycotina</taxon>
        <taxon>Agaricomycetes</taxon>
        <taxon>Agaricomycetidae</taxon>
        <taxon>Agaricales</taxon>
        <taxon>Agaricineae</taxon>
        <taxon>Strophariaceae</taxon>
        <taxon>Galerina</taxon>
    </lineage>
</organism>